<dbReference type="GO" id="GO:0000139">
    <property type="term" value="C:Golgi membrane"/>
    <property type="evidence" value="ECO:0007669"/>
    <property type="project" value="UniProtKB-SubCell"/>
</dbReference>
<comment type="similarity">
    <text evidence="2 8">Belongs to the PGAP3 family.</text>
</comment>
<reference evidence="9" key="1">
    <citation type="submission" date="2023-07" db="EMBL/GenBank/DDBJ databases">
        <title>Chromosome-level genome assembly of Artemia franciscana.</title>
        <authorList>
            <person name="Jo E."/>
        </authorList>
    </citation>
    <scope>NUCLEOTIDE SEQUENCE</scope>
    <source>
        <tissue evidence="9">Whole body</tissue>
    </source>
</reference>
<evidence type="ECO:0000313" key="9">
    <source>
        <dbReference type="EMBL" id="KAK2725291.1"/>
    </source>
</evidence>
<evidence type="ECO:0000256" key="8">
    <source>
        <dbReference type="RuleBase" id="RU365066"/>
    </source>
</evidence>
<dbReference type="GO" id="GO:0016788">
    <property type="term" value="F:hydrolase activity, acting on ester bonds"/>
    <property type="evidence" value="ECO:0007669"/>
    <property type="project" value="TreeGrafter"/>
</dbReference>
<keyword evidence="10" id="KW-1185">Reference proteome</keyword>
<dbReference type="GO" id="GO:0006506">
    <property type="term" value="P:GPI anchor biosynthetic process"/>
    <property type="evidence" value="ECO:0007669"/>
    <property type="project" value="UniProtKB-KW"/>
</dbReference>
<evidence type="ECO:0000256" key="7">
    <source>
        <dbReference type="ARBA" id="ARBA00023136"/>
    </source>
</evidence>
<feature type="transmembrane region" description="Helical" evidence="8">
    <location>
        <begin position="106"/>
        <end position="126"/>
    </location>
</feature>
<keyword evidence="8" id="KW-0333">Golgi apparatus</keyword>
<proteinExistence type="inferred from homology"/>
<dbReference type="InterPro" id="IPR007217">
    <property type="entry name" value="Per1-like"/>
</dbReference>
<keyword evidence="5 8" id="KW-0732">Signal</keyword>
<dbReference type="Pfam" id="PF04080">
    <property type="entry name" value="Per1"/>
    <property type="match status" value="1"/>
</dbReference>
<feature type="transmembrane region" description="Helical" evidence="8">
    <location>
        <begin position="147"/>
        <end position="167"/>
    </location>
</feature>
<protein>
    <recommendedName>
        <fullName evidence="8">Post-GPI attachment to proteins factor 3</fullName>
    </recommendedName>
</protein>
<dbReference type="GO" id="GO:0005789">
    <property type="term" value="C:endoplasmic reticulum membrane"/>
    <property type="evidence" value="ECO:0007669"/>
    <property type="project" value="TreeGrafter"/>
</dbReference>
<comment type="function">
    <text evidence="8">Involved in the lipid remodeling steps of GPI-anchor maturation.</text>
</comment>
<dbReference type="AlphaFoldDB" id="A0AA88LIS0"/>
<evidence type="ECO:0000256" key="2">
    <source>
        <dbReference type="ARBA" id="ARBA00006387"/>
    </source>
</evidence>
<comment type="caution">
    <text evidence="9">The sequence shown here is derived from an EMBL/GenBank/DDBJ whole genome shotgun (WGS) entry which is preliminary data.</text>
</comment>
<feature type="signal peptide" evidence="8">
    <location>
        <begin position="1"/>
        <end position="28"/>
    </location>
</feature>
<comment type="subcellular location">
    <subcellularLocation>
        <location evidence="1">Endomembrane system</location>
        <topology evidence="1">Multi-pass membrane protein</topology>
    </subcellularLocation>
    <subcellularLocation>
        <location evidence="8">Golgi apparatus membrane</location>
        <topology evidence="8">Multi-pass membrane protein</topology>
    </subcellularLocation>
</comment>
<feature type="transmembrane region" description="Helical" evidence="8">
    <location>
        <begin position="179"/>
        <end position="198"/>
    </location>
</feature>
<evidence type="ECO:0000256" key="3">
    <source>
        <dbReference type="ARBA" id="ARBA00022502"/>
    </source>
</evidence>
<feature type="transmembrane region" description="Helical" evidence="8">
    <location>
        <begin position="262"/>
        <end position="282"/>
    </location>
</feature>
<dbReference type="PANTHER" id="PTHR13148">
    <property type="entry name" value="PER1-RELATED"/>
    <property type="match status" value="1"/>
</dbReference>
<evidence type="ECO:0000256" key="4">
    <source>
        <dbReference type="ARBA" id="ARBA00022692"/>
    </source>
</evidence>
<feature type="transmembrane region" description="Helical" evidence="8">
    <location>
        <begin position="205"/>
        <end position="229"/>
    </location>
</feature>
<keyword evidence="4 8" id="KW-0812">Transmembrane</keyword>
<keyword evidence="6 8" id="KW-1133">Transmembrane helix</keyword>
<evidence type="ECO:0000256" key="5">
    <source>
        <dbReference type="ARBA" id="ARBA00022729"/>
    </source>
</evidence>
<dbReference type="Proteomes" id="UP001187531">
    <property type="component" value="Unassembled WGS sequence"/>
</dbReference>
<accession>A0AA88LIS0</accession>
<evidence type="ECO:0000256" key="6">
    <source>
        <dbReference type="ARBA" id="ARBA00022989"/>
    </source>
</evidence>
<evidence type="ECO:0000313" key="10">
    <source>
        <dbReference type="Proteomes" id="UP001187531"/>
    </source>
</evidence>
<dbReference type="PANTHER" id="PTHR13148:SF0">
    <property type="entry name" value="POST-GPI ATTACHMENT TO PROTEINS FACTOR 3"/>
    <property type="match status" value="1"/>
</dbReference>
<gene>
    <name evidence="9" type="ORF">QYM36_001668</name>
</gene>
<dbReference type="EMBL" id="JAVRJZ010000003">
    <property type="protein sequence ID" value="KAK2725291.1"/>
    <property type="molecule type" value="Genomic_DNA"/>
</dbReference>
<name>A0AA88LIS0_ARTSF</name>
<feature type="transmembrane region" description="Helical" evidence="8">
    <location>
        <begin position="294"/>
        <end position="313"/>
    </location>
</feature>
<organism evidence="9 10">
    <name type="scientific">Artemia franciscana</name>
    <name type="common">Brine shrimp</name>
    <name type="synonym">Artemia sanfranciscana</name>
    <dbReference type="NCBI Taxonomy" id="6661"/>
    <lineage>
        <taxon>Eukaryota</taxon>
        <taxon>Metazoa</taxon>
        <taxon>Ecdysozoa</taxon>
        <taxon>Arthropoda</taxon>
        <taxon>Crustacea</taxon>
        <taxon>Branchiopoda</taxon>
        <taxon>Anostraca</taxon>
        <taxon>Artemiidae</taxon>
        <taxon>Artemia</taxon>
    </lineage>
</organism>
<keyword evidence="7 8" id="KW-0472">Membrane</keyword>
<sequence>MRVQSINVIYKLIFLVGILIFLPTNTEASAGDRTQAFQDCLYFCRRNNCTADTDGVTHYDRVQPFYLKVLQWDCEEECKYFCMWYTLDRFAKGSYWVPQFYGKWPFVRIFGIQEPASTLFSLLNLYSHVKMIRTFRGDASRNTPFFYFWHIYFLICVNSWICSTVFHARDTPTTEKLDYLGAFAMVLFSLYALIIRYIGFKNKILVGAVSLFFASFYYHHIYNLFYVAFDYNHNMNVNILVGTLQITGWLIWCAVRHKRQPYVWRCSATMFLVIITTLLEVIDFPPLLKVFDAHSLWHLSTAVLPVLWYRFLIDDTHYLHNKMVCATKLP</sequence>
<evidence type="ECO:0000256" key="1">
    <source>
        <dbReference type="ARBA" id="ARBA00004127"/>
    </source>
</evidence>
<keyword evidence="3 8" id="KW-0337">GPI-anchor biosynthesis</keyword>
<dbReference type="EMBL" id="JAVRJZ010000003">
    <property type="protein sequence ID" value="KAK2725290.1"/>
    <property type="molecule type" value="Genomic_DNA"/>
</dbReference>
<feature type="transmembrane region" description="Helical" evidence="8">
    <location>
        <begin position="235"/>
        <end position="255"/>
    </location>
</feature>
<feature type="chain" id="PRO_5041765071" description="Post-GPI attachment to proteins factor 3" evidence="8">
    <location>
        <begin position="29"/>
        <end position="330"/>
    </location>
</feature>